<name>A0ABQ2LUN3_9ACTN</name>
<feature type="signal peptide" evidence="1">
    <location>
        <begin position="1"/>
        <end position="33"/>
    </location>
</feature>
<comment type="caution">
    <text evidence="2">The sequence shown here is derived from an EMBL/GenBank/DDBJ whole genome shotgun (WGS) entry which is preliminary data.</text>
</comment>
<reference evidence="3" key="1">
    <citation type="journal article" date="2019" name="Int. J. Syst. Evol. Microbiol.">
        <title>The Global Catalogue of Microorganisms (GCM) 10K type strain sequencing project: providing services to taxonomists for standard genome sequencing and annotation.</title>
        <authorList>
            <consortium name="The Broad Institute Genomics Platform"/>
            <consortium name="The Broad Institute Genome Sequencing Center for Infectious Disease"/>
            <person name="Wu L."/>
            <person name="Ma J."/>
        </authorList>
    </citation>
    <scope>NUCLEOTIDE SEQUENCE [LARGE SCALE GENOMIC DNA]</scope>
    <source>
        <strain evidence="3">CGMCC 4.7178</strain>
    </source>
</reference>
<keyword evidence="3" id="KW-1185">Reference proteome</keyword>
<organism evidence="2 3">
    <name type="scientific">Streptomyces daqingensis</name>
    <dbReference type="NCBI Taxonomy" id="1472640"/>
    <lineage>
        <taxon>Bacteria</taxon>
        <taxon>Bacillati</taxon>
        <taxon>Actinomycetota</taxon>
        <taxon>Actinomycetes</taxon>
        <taxon>Kitasatosporales</taxon>
        <taxon>Streptomycetaceae</taxon>
        <taxon>Streptomyces</taxon>
    </lineage>
</organism>
<proteinExistence type="predicted"/>
<evidence type="ECO:0000313" key="3">
    <source>
        <dbReference type="Proteomes" id="UP000631535"/>
    </source>
</evidence>
<dbReference type="Proteomes" id="UP000631535">
    <property type="component" value="Unassembled WGS sequence"/>
</dbReference>
<protein>
    <recommendedName>
        <fullName evidence="4">SH3 domain-containing protein</fullName>
    </recommendedName>
</protein>
<evidence type="ECO:0000256" key="1">
    <source>
        <dbReference type="SAM" id="SignalP"/>
    </source>
</evidence>
<feature type="chain" id="PRO_5046690448" description="SH3 domain-containing protein" evidence="1">
    <location>
        <begin position="34"/>
        <end position="99"/>
    </location>
</feature>
<evidence type="ECO:0000313" key="2">
    <source>
        <dbReference type="EMBL" id="GGO43262.1"/>
    </source>
</evidence>
<accession>A0ABQ2LUN3</accession>
<sequence>MMKKKRLAVRLAAPTAIAVAAIAIPSLSGTAQAGAICAVVSDGTPLYAEDSVEAKVLGTMDAGEEVAATGPFDLWQVSRADNGEFLGYMRQADVSCSGG</sequence>
<evidence type="ECO:0008006" key="4">
    <source>
        <dbReference type="Google" id="ProtNLM"/>
    </source>
</evidence>
<gene>
    <name evidence="2" type="ORF">GCM10012287_05990</name>
</gene>
<keyword evidence="1" id="KW-0732">Signal</keyword>
<dbReference type="EMBL" id="BMMP01000002">
    <property type="protein sequence ID" value="GGO43262.1"/>
    <property type="molecule type" value="Genomic_DNA"/>
</dbReference>